<dbReference type="Proteomes" id="UP000317178">
    <property type="component" value="Chromosome"/>
</dbReference>
<dbReference type="KEGG" id="plon:Pla110_45830"/>
<feature type="transmembrane region" description="Helical" evidence="2">
    <location>
        <begin position="233"/>
        <end position="256"/>
    </location>
</feature>
<accession>A0A518CUA6</accession>
<feature type="transmembrane region" description="Helical" evidence="2">
    <location>
        <begin position="289"/>
        <end position="306"/>
    </location>
</feature>
<feature type="transmembrane region" description="Helical" evidence="2">
    <location>
        <begin position="145"/>
        <end position="165"/>
    </location>
</feature>
<keyword evidence="2" id="KW-0472">Membrane</keyword>
<feature type="transmembrane region" description="Helical" evidence="2">
    <location>
        <begin position="345"/>
        <end position="363"/>
    </location>
</feature>
<feature type="region of interest" description="Disordered" evidence="1">
    <location>
        <begin position="414"/>
        <end position="444"/>
    </location>
</feature>
<feature type="transmembrane region" description="Helical" evidence="2">
    <location>
        <begin position="375"/>
        <end position="393"/>
    </location>
</feature>
<feature type="transmembrane region" description="Helical" evidence="2">
    <location>
        <begin position="199"/>
        <end position="221"/>
    </location>
</feature>
<reference evidence="3 4" key="1">
    <citation type="submission" date="2019-02" db="EMBL/GenBank/DDBJ databases">
        <title>Deep-cultivation of Planctomycetes and their phenomic and genomic characterization uncovers novel biology.</title>
        <authorList>
            <person name="Wiegand S."/>
            <person name="Jogler M."/>
            <person name="Boedeker C."/>
            <person name="Pinto D."/>
            <person name="Vollmers J."/>
            <person name="Rivas-Marin E."/>
            <person name="Kohn T."/>
            <person name="Peeters S.H."/>
            <person name="Heuer A."/>
            <person name="Rast P."/>
            <person name="Oberbeckmann S."/>
            <person name="Bunk B."/>
            <person name="Jeske O."/>
            <person name="Meyerdierks A."/>
            <person name="Storesund J.E."/>
            <person name="Kallscheuer N."/>
            <person name="Luecker S."/>
            <person name="Lage O.M."/>
            <person name="Pohl T."/>
            <person name="Merkel B.J."/>
            <person name="Hornburger P."/>
            <person name="Mueller R.-W."/>
            <person name="Bruemmer F."/>
            <person name="Labrenz M."/>
            <person name="Spormann A.M."/>
            <person name="Op den Camp H."/>
            <person name="Overmann J."/>
            <person name="Amann R."/>
            <person name="Jetten M.S.M."/>
            <person name="Mascher T."/>
            <person name="Medema M.H."/>
            <person name="Devos D.P."/>
            <person name="Kaster A.-K."/>
            <person name="Ovreas L."/>
            <person name="Rohde M."/>
            <person name="Galperin M.Y."/>
            <person name="Jogler C."/>
        </authorList>
    </citation>
    <scope>NUCLEOTIDE SEQUENCE [LARGE SCALE GENOMIC DNA]</scope>
    <source>
        <strain evidence="3 4">Pla110</strain>
    </source>
</reference>
<evidence type="ECO:0000313" key="4">
    <source>
        <dbReference type="Proteomes" id="UP000317178"/>
    </source>
</evidence>
<protein>
    <recommendedName>
        <fullName evidence="5">Glycosyltransferase RgtA/B/C/D-like domain-containing protein</fullName>
    </recommendedName>
</protein>
<keyword evidence="2" id="KW-1133">Transmembrane helix</keyword>
<dbReference type="OrthoDB" id="280357at2"/>
<sequence>MSTDSADITWCICLGLLLQGLTLYYCSKNDRLNRWRFLLHISAFLWIAMVFLKRFYIDQILPPRDAISHEMWARHVAECLAHQDFDNLTHILGIGNRGYRLVLGAFYWLTDAPQTATYAVHASLAYWGLLSMVDLYSQHFRASRIPFVVIALSVFCPSALFWTVGNIKEGAALWGICMTTRFTYMYLSKRKRKIQFLTILGAGTIAFFRPQMAVLWIVGLAGGTIKKDVKPGMIVVSLVGVVVTFYLIQMVAPAVVDKIVKNGLLETAQEEYELRASIGNSAINFRNGVPTPFISGGILLLTRPWPNEVHNISSLFAGVETWFVFVILCYQWIRCPDRKMVLMHPLTMSLLGALFCFSFYFSFMYNMGLMVRQRLMVYPAILGLVAIPAFARVMKEDWMQRQAAEKKRNAVAQLHSVAAKKSESDSEVADVETSRQNARDRRSA</sequence>
<evidence type="ECO:0000256" key="2">
    <source>
        <dbReference type="SAM" id="Phobius"/>
    </source>
</evidence>
<feature type="transmembrane region" description="Helical" evidence="2">
    <location>
        <begin position="312"/>
        <end position="333"/>
    </location>
</feature>
<dbReference type="AlphaFoldDB" id="A0A518CUA6"/>
<evidence type="ECO:0000256" key="1">
    <source>
        <dbReference type="SAM" id="MobiDB-lite"/>
    </source>
</evidence>
<proteinExistence type="predicted"/>
<feature type="transmembrane region" description="Helical" evidence="2">
    <location>
        <begin position="37"/>
        <end position="57"/>
    </location>
</feature>
<organism evidence="3 4">
    <name type="scientific">Polystyrenella longa</name>
    <dbReference type="NCBI Taxonomy" id="2528007"/>
    <lineage>
        <taxon>Bacteria</taxon>
        <taxon>Pseudomonadati</taxon>
        <taxon>Planctomycetota</taxon>
        <taxon>Planctomycetia</taxon>
        <taxon>Planctomycetales</taxon>
        <taxon>Planctomycetaceae</taxon>
        <taxon>Polystyrenella</taxon>
    </lineage>
</organism>
<evidence type="ECO:0000313" key="3">
    <source>
        <dbReference type="EMBL" id="QDU82820.1"/>
    </source>
</evidence>
<name>A0A518CUA6_9PLAN</name>
<keyword evidence="4" id="KW-1185">Reference proteome</keyword>
<gene>
    <name evidence="3" type="ORF">Pla110_45830</name>
</gene>
<dbReference type="RefSeq" id="WP_144999316.1">
    <property type="nucleotide sequence ID" value="NZ_CP036281.1"/>
</dbReference>
<evidence type="ECO:0008006" key="5">
    <source>
        <dbReference type="Google" id="ProtNLM"/>
    </source>
</evidence>
<dbReference type="EMBL" id="CP036281">
    <property type="protein sequence ID" value="QDU82820.1"/>
    <property type="molecule type" value="Genomic_DNA"/>
</dbReference>
<feature type="transmembrane region" description="Helical" evidence="2">
    <location>
        <begin position="6"/>
        <end position="25"/>
    </location>
</feature>
<keyword evidence="2" id="KW-0812">Transmembrane</keyword>